<feature type="compositionally biased region" description="Polar residues" evidence="1">
    <location>
        <begin position="84"/>
        <end position="95"/>
    </location>
</feature>
<comment type="caution">
    <text evidence="2">The sequence shown here is derived from an EMBL/GenBank/DDBJ whole genome shotgun (WGS) entry which is preliminary data.</text>
</comment>
<evidence type="ECO:0000256" key="1">
    <source>
        <dbReference type="SAM" id="MobiDB-lite"/>
    </source>
</evidence>
<protein>
    <submittedName>
        <fullName evidence="2">Uncharacterized protein</fullName>
    </submittedName>
</protein>
<name>A0AAV0XDY8_9HEMI</name>
<gene>
    <name evidence="2" type="ORF">MEUPH1_LOCUS20665</name>
</gene>
<organism evidence="2 3">
    <name type="scientific">Macrosiphum euphorbiae</name>
    <name type="common">potato aphid</name>
    <dbReference type="NCBI Taxonomy" id="13131"/>
    <lineage>
        <taxon>Eukaryota</taxon>
        <taxon>Metazoa</taxon>
        <taxon>Ecdysozoa</taxon>
        <taxon>Arthropoda</taxon>
        <taxon>Hexapoda</taxon>
        <taxon>Insecta</taxon>
        <taxon>Pterygota</taxon>
        <taxon>Neoptera</taxon>
        <taxon>Paraneoptera</taxon>
        <taxon>Hemiptera</taxon>
        <taxon>Sternorrhyncha</taxon>
        <taxon>Aphidomorpha</taxon>
        <taxon>Aphidoidea</taxon>
        <taxon>Aphididae</taxon>
        <taxon>Macrosiphini</taxon>
        <taxon>Macrosiphum</taxon>
    </lineage>
</organism>
<feature type="region of interest" description="Disordered" evidence="1">
    <location>
        <begin position="1"/>
        <end position="97"/>
    </location>
</feature>
<evidence type="ECO:0000313" key="2">
    <source>
        <dbReference type="EMBL" id="CAI6366032.1"/>
    </source>
</evidence>
<dbReference type="EMBL" id="CARXXK010000004">
    <property type="protein sequence ID" value="CAI6366032.1"/>
    <property type="molecule type" value="Genomic_DNA"/>
</dbReference>
<reference evidence="2 3" key="1">
    <citation type="submission" date="2023-01" db="EMBL/GenBank/DDBJ databases">
        <authorList>
            <person name="Whitehead M."/>
        </authorList>
    </citation>
    <scope>NUCLEOTIDE SEQUENCE [LARGE SCALE GENOMIC DNA]</scope>
</reference>
<proteinExistence type="predicted"/>
<dbReference type="AlphaFoldDB" id="A0AAV0XDY8"/>
<feature type="compositionally biased region" description="Low complexity" evidence="1">
    <location>
        <begin position="22"/>
        <end position="32"/>
    </location>
</feature>
<sequence>MAGPTVIDWAPARATDIPPAQPAAAVAVPSPARRAHAAGPSHDASTTPRLASTARPAIAPVITGISGASDRTFDRDKECPPPTTLSHQCTENSGRNIKRKKVRLQSVNALGFIELQSTFKP</sequence>
<evidence type="ECO:0000313" key="3">
    <source>
        <dbReference type="Proteomes" id="UP001160148"/>
    </source>
</evidence>
<dbReference type="Proteomes" id="UP001160148">
    <property type="component" value="Unassembled WGS sequence"/>
</dbReference>
<accession>A0AAV0XDY8</accession>
<keyword evidence="3" id="KW-1185">Reference proteome</keyword>